<comment type="caution">
    <text evidence="1">The sequence shown here is derived from an EMBL/GenBank/DDBJ whole genome shotgun (WGS) entry which is preliminary data.</text>
</comment>
<dbReference type="EMBL" id="JASNQZ010000008">
    <property type="protein sequence ID" value="KAL0953090.1"/>
    <property type="molecule type" value="Genomic_DNA"/>
</dbReference>
<reference evidence="2" key="1">
    <citation type="submission" date="2024-06" db="EMBL/GenBank/DDBJ databases">
        <title>Multi-omics analyses provide insights into the biosynthesis of the anticancer antibiotic pleurotin in Hohenbuehelia grisea.</title>
        <authorList>
            <person name="Weaver J.A."/>
            <person name="Alberti F."/>
        </authorList>
    </citation>
    <scope>NUCLEOTIDE SEQUENCE [LARGE SCALE GENOMIC DNA]</scope>
    <source>
        <strain evidence="2">T-177</strain>
    </source>
</reference>
<organism evidence="1 2">
    <name type="scientific">Hohenbuehelia grisea</name>
    <dbReference type="NCBI Taxonomy" id="104357"/>
    <lineage>
        <taxon>Eukaryota</taxon>
        <taxon>Fungi</taxon>
        <taxon>Dikarya</taxon>
        <taxon>Basidiomycota</taxon>
        <taxon>Agaricomycotina</taxon>
        <taxon>Agaricomycetes</taxon>
        <taxon>Agaricomycetidae</taxon>
        <taxon>Agaricales</taxon>
        <taxon>Pleurotineae</taxon>
        <taxon>Pleurotaceae</taxon>
        <taxon>Hohenbuehelia</taxon>
    </lineage>
</organism>
<keyword evidence="2" id="KW-1185">Reference proteome</keyword>
<evidence type="ECO:0000313" key="1">
    <source>
        <dbReference type="EMBL" id="KAL0953090.1"/>
    </source>
</evidence>
<sequence length="105" mass="11617">MTDRLSGLLLIRLEGADCFDILFKSSQRSHGLDESFSFTSCSLSFSSSVSCDEVGSTSVFLPFPVMLRTPAMNGCARNSQERISTYRTVRLSPPTWDEHLQGGFV</sequence>
<accession>A0ABR3JBM2</accession>
<proteinExistence type="predicted"/>
<name>A0ABR3JBM2_9AGAR</name>
<dbReference type="Proteomes" id="UP001556367">
    <property type="component" value="Unassembled WGS sequence"/>
</dbReference>
<evidence type="ECO:0000313" key="2">
    <source>
        <dbReference type="Proteomes" id="UP001556367"/>
    </source>
</evidence>
<protein>
    <submittedName>
        <fullName evidence="1">Uncharacterized protein</fullName>
    </submittedName>
</protein>
<gene>
    <name evidence="1" type="ORF">HGRIS_004362</name>
</gene>